<evidence type="ECO:0000256" key="2">
    <source>
        <dbReference type="ARBA" id="ARBA00022963"/>
    </source>
</evidence>
<feature type="short sequence motif" description="DGA/G" evidence="4">
    <location>
        <begin position="160"/>
        <end position="162"/>
    </location>
</feature>
<dbReference type="PANTHER" id="PTHR14226:SF76">
    <property type="entry name" value="NTE FAMILY PROTEIN RSSA"/>
    <property type="match status" value="1"/>
</dbReference>
<dbReference type="InterPro" id="IPR002641">
    <property type="entry name" value="PNPLA_dom"/>
</dbReference>
<keyword evidence="3 4" id="KW-0443">Lipid metabolism</keyword>
<evidence type="ECO:0000256" key="4">
    <source>
        <dbReference type="PROSITE-ProRule" id="PRU01161"/>
    </source>
</evidence>
<comment type="caution">
    <text evidence="6">The sequence shown here is derived from an EMBL/GenBank/DDBJ whole genome shotgun (WGS) entry which is preliminary data.</text>
</comment>
<reference evidence="6 7" key="1">
    <citation type="submission" date="2023-08" db="EMBL/GenBank/DDBJ databases">
        <title>Alcaligenaceae gen. nov., a novel taxon isolated from the sludge of Yixing Pesticide Factory.</title>
        <authorList>
            <person name="Ruan L."/>
        </authorList>
    </citation>
    <scope>NUCLEOTIDE SEQUENCE [LARGE SCALE GENOMIC DNA]</scope>
    <source>
        <strain evidence="6 7">LG-2</strain>
    </source>
</reference>
<gene>
    <name evidence="6" type="primary">rssA</name>
    <name evidence="6" type="ORF">Q8947_04495</name>
</gene>
<name>A0ABU1D4F6_9BURK</name>
<protein>
    <submittedName>
        <fullName evidence="6">Patatin-like phospholipase RssA</fullName>
    </submittedName>
</protein>
<dbReference type="InterPro" id="IPR016035">
    <property type="entry name" value="Acyl_Trfase/lysoPLipase"/>
</dbReference>
<evidence type="ECO:0000256" key="3">
    <source>
        <dbReference type="ARBA" id="ARBA00023098"/>
    </source>
</evidence>
<keyword evidence="7" id="KW-1185">Reference proteome</keyword>
<evidence type="ECO:0000259" key="5">
    <source>
        <dbReference type="PROSITE" id="PS51635"/>
    </source>
</evidence>
<proteinExistence type="predicted"/>
<keyword evidence="1 4" id="KW-0378">Hydrolase</keyword>
<dbReference type="PANTHER" id="PTHR14226">
    <property type="entry name" value="NEUROPATHY TARGET ESTERASE/SWISS CHEESE D.MELANOGASTER"/>
    <property type="match status" value="1"/>
</dbReference>
<evidence type="ECO:0000256" key="1">
    <source>
        <dbReference type="ARBA" id="ARBA00022801"/>
    </source>
</evidence>
<dbReference type="Pfam" id="PF01734">
    <property type="entry name" value="Patatin"/>
    <property type="match status" value="1"/>
</dbReference>
<dbReference type="SUPFAM" id="SSF52151">
    <property type="entry name" value="FabD/lysophospholipase-like"/>
    <property type="match status" value="1"/>
</dbReference>
<accession>A0ABU1D4F6</accession>
<organism evidence="6 7">
    <name type="scientific">Yanghanlia caeni</name>
    <dbReference type="NCBI Taxonomy" id="3064283"/>
    <lineage>
        <taxon>Bacteria</taxon>
        <taxon>Pseudomonadati</taxon>
        <taxon>Pseudomonadota</taxon>
        <taxon>Betaproteobacteria</taxon>
        <taxon>Burkholderiales</taxon>
        <taxon>Alcaligenaceae</taxon>
        <taxon>Yanghanlia</taxon>
    </lineage>
</organism>
<feature type="domain" description="PNPLA" evidence="5">
    <location>
        <begin position="14"/>
        <end position="173"/>
    </location>
</feature>
<dbReference type="EMBL" id="JAUZQE010000007">
    <property type="protein sequence ID" value="MDR4125243.1"/>
    <property type="molecule type" value="Genomic_DNA"/>
</dbReference>
<keyword evidence="2 4" id="KW-0442">Lipid degradation</keyword>
<comment type="caution">
    <text evidence="4">Lacks conserved residue(s) required for the propagation of feature annotation.</text>
</comment>
<dbReference type="RefSeq" id="WP_347286558.1">
    <property type="nucleotide sequence ID" value="NZ_JAUZQE010000007.1"/>
</dbReference>
<feature type="active site" description="Nucleophile" evidence="4">
    <location>
        <position position="47"/>
    </location>
</feature>
<dbReference type="InterPro" id="IPR050301">
    <property type="entry name" value="NTE"/>
</dbReference>
<dbReference type="Proteomes" id="UP001232156">
    <property type="component" value="Unassembled WGS sequence"/>
</dbReference>
<dbReference type="Gene3D" id="3.40.1090.10">
    <property type="entry name" value="Cytosolic phospholipase A2 catalytic domain"/>
    <property type="match status" value="2"/>
</dbReference>
<dbReference type="PROSITE" id="PS51635">
    <property type="entry name" value="PNPLA"/>
    <property type="match status" value="1"/>
</dbReference>
<feature type="active site" description="Proton acceptor" evidence="4">
    <location>
        <position position="160"/>
    </location>
</feature>
<sequence>MAVNRRSRKPRIGLALGSGSARGWAHLGVVRTLVQAGIRPDIVCGTSIGALVAAAHACGELERFEAWTRQLKMRDVLSLMDFHLTGGMLKGERLMAFFRRHFMDRPIEALNVPFAAVATDLHTGQEVWLQEGSTTDAVRASIALPGLFSPVWVDGRLLVDGGLVNPVPVSLARAMGADIVLAVDLNADILGRHLDASVAQKVGSSIGSAWRQHVPDALAALLPTSNHDDDTGMPSLLDIVASSINIMQVRITRSRMAGDPADAVIAPALATLGLMDFHKAALAIEAGEQAATASLPALQRLGLL</sequence>
<evidence type="ECO:0000313" key="7">
    <source>
        <dbReference type="Proteomes" id="UP001232156"/>
    </source>
</evidence>
<evidence type="ECO:0000313" key="6">
    <source>
        <dbReference type="EMBL" id="MDR4125243.1"/>
    </source>
</evidence>
<feature type="short sequence motif" description="GXSXG" evidence="4">
    <location>
        <begin position="45"/>
        <end position="49"/>
    </location>
</feature>
<dbReference type="NCBIfam" id="NF007623">
    <property type="entry name" value="PRK10279.1"/>
    <property type="match status" value="1"/>
</dbReference>